<dbReference type="AlphaFoldDB" id="A0A0A9F928"/>
<name>A0A0A9F928_ARUDO</name>
<reference evidence="1" key="2">
    <citation type="journal article" date="2015" name="Data Brief">
        <title>Shoot transcriptome of the giant reed, Arundo donax.</title>
        <authorList>
            <person name="Barrero R.A."/>
            <person name="Guerrero F.D."/>
            <person name="Moolhuijzen P."/>
            <person name="Goolsby J.A."/>
            <person name="Tidwell J."/>
            <person name="Bellgard S.E."/>
            <person name="Bellgard M.I."/>
        </authorList>
    </citation>
    <scope>NUCLEOTIDE SEQUENCE</scope>
    <source>
        <tissue evidence="1">Shoot tissue taken approximately 20 cm above the soil surface</tissue>
    </source>
</reference>
<protein>
    <submittedName>
        <fullName evidence="1">Uncharacterized protein</fullName>
    </submittedName>
</protein>
<accession>A0A0A9F928</accession>
<evidence type="ECO:0000313" key="1">
    <source>
        <dbReference type="EMBL" id="JAE07714.1"/>
    </source>
</evidence>
<proteinExistence type="predicted"/>
<dbReference type="EMBL" id="GBRH01190182">
    <property type="protein sequence ID" value="JAE07714.1"/>
    <property type="molecule type" value="Transcribed_RNA"/>
</dbReference>
<reference evidence="1" key="1">
    <citation type="submission" date="2014-09" db="EMBL/GenBank/DDBJ databases">
        <authorList>
            <person name="Magalhaes I.L.F."/>
            <person name="Oliveira U."/>
            <person name="Santos F.R."/>
            <person name="Vidigal T.H.D.A."/>
            <person name="Brescovit A.D."/>
            <person name="Santos A.J."/>
        </authorList>
    </citation>
    <scope>NUCLEOTIDE SEQUENCE</scope>
    <source>
        <tissue evidence="1">Shoot tissue taken approximately 20 cm above the soil surface</tissue>
    </source>
</reference>
<organism evidence="1">
    <name type="scientific">Arundo donax</name>
    <name type="common">Giant reed</name>
    <name type="synonym">Donax arundinaceus</name>
    <dbReference type="NCBI Taxonomy" id="35708"/>
    <lineage>
        <taxon>Eukaryota</taxon>
        <taxon>Viridiplantae</taxon>
        <taxon>Streptophyta</taxon>
        <taxon>Embryophyta</taxon>
        <taxon>Tracheophyta</taxon>
        <taxon>Spermatophyta</taxon>
        <taxon>Magnoliopsida</taxon>
        <taxon>Liliopsida</taxon>
        <taxon>Poales</taxon>
        <taxon>Poaceae</taxon>
        <taxon>PACMAD clade</taxon>
        <taxon>Arundinoideae</taxon>
        <taxon>Arundineae</taxon>
        <taxon>Arundo</taxon>
    </lineage>
</organism>
<sequence>MFSCSMDQPLTKHCMFQCKIEIHTKTFHSNIPPGSCSTLILMAI</sequence>